<dbReference type="SMART" id="SM00025">
    <property type="entry name" value="Pumilio"/>
    <property type="match status" value="8"/>
</dbReference>
<dbReference type="PROSITE" id="PS50303">
    <property type="entry name" value="PUM_HD"/>
    <property type="match status" value="1"/>
</dbReference>
<evidence type="ECO:0000259" key="7">
    <source>
        <dbReference type="PROSITE" id="PS50303"/>
    </source>
</evidence>
<dbReference type="Proteomes" id="UP000224567">
    <property type="component" value="Unassembled WGS sequence"/>
</dbReference>
<gene>
    <name evidence="8" type="ORF">CQW23_11147</name>
</gene>
<feature type="compositionally biased region" description="Polar residues" evidence="6">
    <location>
        <begin position="1"/>
        <end position="21"/>
    </location>
</feature>
<reference evidence="9" key="2">
    <citation type="journal article" date="2017" name="J. Anim. Genet.">
        <title>Multiple reference genome sequences of hot pepper reveal the massive evolution of plant disease resistance genes by retroduplication.</title>
        <authorList>
            <person name="Kim S."/>
            <person name="Park J."/>
            <person name="Yeom S.-I."/>
            <person name="Kim Y.-M."/>
            <person name="Seo E."/>
            <person name="Kim K.-T."/>
            <person name="Kim M.-S."/>
            <person name="Lee J.M."/>
            <person name="Cheong K."/>
            <person name="Shin H.-S."/>
            <person name="Kim S.-B."/>
            <person name="Han K."/>
            <person name="Lee J."/>
            <person name="Park M."/>
            <person name="Lee H.-A."/>
            <person name="Lee H.-Y."/>
            <person name="Lee Y."/>
            <person name="Oh S."/>
            <person name="Lee J.H."/>
            <person name="Choi E."/>
            <person name="Choi E."/>
            <person name="Lee S.E."/>
            <person name="Jeon J."/>
            <person name="Kim H."/>
            <person name="Choi G."/>
            <person name="Song H."/>
            <person name="Lee J."/>
            <person name="Lee S.-C."/>
            <person name="Kwon J.-K."/>
            <person name="Lee H.-Y."/>
            <person name="Koo N."/>
            <person name="Hong Y."/>
            <person name="Kim R.W."/>
            <person name="Kang W.-H."/>
            <person name="Huh J.H."/>
            <person name="Kang B.-C."/>
            <person name="Yang T.-J."/>
            <person name="Lee Y.-H."/>
            <person name="Bennetzen J.L."/>
            <person name="Choi D."/>
        </authorList>
    </citation>
    <scope>NUCLEOTIDE SEQUENCE [LARGE SCALE GENOMIC DNA]</scope>
    <source>
        <strain evidence="9">cv. PBC81</strain>
    </source>
</reference>
<dbReference type="FunFam" id="1.25.10.10:FF:000237">
    <property type="entry name" value="Pumilio homolog 9"/>
    <property type="match status" value="1"/>
</dbReference>
<evidence type="ECO:0000256" key="2">
    <source>
        <dbReference type="ARBA" id="ARBA00022845"/>
    </source>
</evidence>
<dbReference type="SUPFAM" id="SSF48371">
    <property type="entry name" value="ARM repeat"/>
    <property type="match status" value="1"/>
</dbReference>
<feature type="repeat" description="Pumilio" evidence="5">
    <location>
        <begin position="379"/>
        <end position="414"/>
    </location>
</feature>
<dbReference type="GO" id="GO:0006417">
    <property type="term" value="P:regulation of translation"/>
    <property type="evidence" value="ECO:0007669"/>
    <property type="project" value="UniProtKB-KW"/>
</dbReference>
<dbReference type="InterPro" id="IPR001313">
    <property type="entry name" value="Pumilio_RNA-bd_rpt"/>
</dbReference>
<evidence type="ECO:0000256" key="5">
    <source>
        <dbReference type="PROSITE-ProRule" id="PRU00317"/>
    </source>
</evidence>
<keyword evidence="3" id="KW-0694">RNA-binding</keyword>
<feature type="repeat" description="Pumilio" evidence="5">
    <location>
        <begin position="307"/>
        <end position="342"/>
    </location>
</feature>
<comment type="caution">
    <text evidence="8">The sequence shown here is derived from an EMBL/GenBank/DDBJ whole genome shotgun (WGS) entry which is preliminary data.</text>
</comment>
<dbReference type="InterPro" id="IPR016024">
    <property type="entry name" value="ARM-type_fold"/>
</dbReference>
<organism evidence="8 9">
    <name type="scientific">Capsicum baccatum</name>
    <name type="common">Peruvian pepper</name>
    <dbReference type="NCBI Taxonomy" id="33114"/>
    <lineage>
        <taxon>Eukaryota</taxon>
        <taxon>Viridiplantae</taxon>
        <taxon>Streptophyta</taxon>
        <taxon>Embryophyta</taxon>
        <taxon>Tracheophyta</taxon>
        <taxon>Spermatophyta</taxon>
        <taxon>Magnoliopsida</taxon>
        <taxon>eudicotyledons</taxon>
        <taxon>Gunneridae</taxon>
        <taxon>Pentapetalae</taxon>
        <taxon>asterids</taxon>
        <taxon>lamiids</taxon>
        <taxon>Solanales</taxon>
        <taxon>Solanaceae</taxon>
        <taxon>Solanoideae</taxon>
        <taxon>Capsiceae</taxon>
        <taxon>Capsicum</taxon>
    </lineage>
</organism>
<feature type="repeat" description="Pumilio" evidence="5">
    <location>
        <begin position="343"/>
        <end position="378"/>
    </location>
</feature>
<accession>A0A2G2X1R7</accession>
<proteinExistence type="predicted"/>
<dbReference type="InterPro" id="IPR033712">
    <property type="entry name" value="Pumilio_RNA-bd"/>
</dbReference>
<evidence type="ECO:0000313" key="8">
    <source>
        <dbReference type="EMBL" id="PHT51400.1"/>
    </source>
</evidence>
<evidence type="ECO:0000313" key="9">
    <source>
        <dbReference type="Proteomes" id="UP000224567"/>
    </source>
</evidence>
<evidence type="ECO:0000256" key="4">
    <source>
        <dbReference type="ARBA" id="ARBA00058490"/>
    </source>
</evidence>
<feature type="region of interest" description="Disordered" evidence="6">
    <location>
        <begin position="1"/>
        <end position="22"/>
    </location>
</feature>
<dbReference type="AlphaFoldDB" id="A0A2G2X1R7"/>
<dbReference type="GO" id="GO:0005737">
    <property type="term" value="C:cytoplasm"/>
    <property type="evidence" value="ECO:0007669"/>
    <property type="project" value="TreeGrafter"/>
</dbReference>
<evidence type="ECO:0000256" key="3">
    <source>
        <dbReference type="ARBA" id="ARBA00022884"/>
    </source>
</evidence>
<dbReference type="STRING" id="33114.A0A2G2X1R7"/>
<evidence type="ECO:0000256" key="1">
    <source>
        <dbReference type="ARBA" id="ARBA00022737"/>
    </source>
</evidence>
<feature type="domain" description="PUM-HD" evidence="7">
    <location>
        <begin position="171"/>
        <end position="514"/>
    </location>
</feature>
<dbReference type="GO" id="GO:0003729">
    <property type="term" value="F:mRNA binding"/>
    <property type="evidence" value="ECO:0007669"/>
    <property type="project" value="TreeGrafter"/>
</dbReference>
<dbReference type="PROSITE" id="PS50302">
    <property type="entry name" value="PUM"/>
    <property type="match status" value="8"/>
</dbReference>
<dbReference type="PANTHER" id="PTHR12537:SF63">
    <property type="entry name" value="PUMILIO HOMOLOG 15"/>
    <property type="match status" value="1"/>
</dbReference>
<feature type="repeat" description="Pumilio" evidence="5">
    <location>
        <begin position="267"/>
        <end position="306"/>
    </location>
</feature>
<dbReference type="PANTHER" id="PTHR12537">
    <property type="entry name" value="RNA BINDING PROTEIN PUMILIO-RELATED"/>
    <property type="match status" value="1"/>
</dbReference>
<keyword evidence="1" id="KW-0677">Repeat</keyword>
<dbReference type="OrthoDB" id="668540at2759"/>
<feature type="repeat" description="Pumilio" evidence="5">
    <location>
        <begin position="195"/>
        <end position="230"/>
    </location>
</feature>
<feature type="repeat" description="Pumilio" evidence="5">
    <location>
        <begin position="451"/>
        <end position="488"/>
    </location>
</feature>
<protein>
    <recommendedName>
        <fullName evidence="7">PUM-HD domain-containing protein</fullName>
    </recommendedName>
</protein>
<comment type="function">
    <text evidence="4">Sequence-specific RNA-binding protein that regulates translation and mRNA stability by binding the 3'-UTR of target mRNAs.</text>
</comment>
<dbReference type="CDD" id="cd07920">
    <property type="entry name" value="Pumilio"/>
    <property type="match status" value="1"/>
</dbReference>
<keyword evidence="2" id="KW-0810">Translation regulation</keyword>
<feature type="repeat" description="Pumilio" evidence="5">
    <location>
        <begin position="231"/>
        <end position="266"/>
    </location>
</feature>
<dbReference type="Gene3D" id="1.25.10.10">
    <property type="entry name" value="Leucine-rich Repeat Variant"/>
    <property type="match status" value="1"/>
</dbReference>
<keyword evidence="9" id="KW-1185">Reference proteome</keyword>
<dbReference type="InterPro" id="IPR011989">
    <property type="entry name" value="ARM-like"/>
</dbReference>
<feature type="repeat" description="Pumilio" evidence="5">
    <location>
        <begin position="415"/>
        <end position="450"/>
    </location>
</feature>
<evidence type="ECO:0000256" key="6">
    <source>
        <dbReference type="SAM" id="MobiDB-lite"/>
    </source>
</evidence>
<sequence>MEWVNNNPENNSGKTPENNSGELLRRNGLTEFHPQPSIESLFGGLRIGGDRRLRTPTPSLLVSPVDTPAGIVGDDELLMSYRAQERMSNADFLRAYSRMYGAQQNLNVGPGQLTPGPDILVPPPSQSWYNSNTEVYSEDDYLGFNYNGYNVGSFLPSTASVLPIMPWVYDYSNTYLSRNLNFGAPNSRDNMGNNELRGKMVALAKDQQGSKMLQAKLEKGNKEEIEGMLNELIDSVGDLMKNQSGSYVIQKLFVLCNEEQRTSVIQAITRNTHQFIGICFSQHGARAMQKLLDNLSTPQQRSLILSAITPVAVALANDQSGQHVIQYCVKTFSIEYTRHLLNEIANNCFAIATQKSGCCVLQSCVESSRGELRDRLIAEILTNAVQLSEDQYGNYVVQHLVGLKLPRVTETLLDRLQGNFVTLSCNKYASNVVEKIILESGEEHCTRIISELIRSSSASMLLVDPYGNFVIQTALQISKGHVFNALYNLIYVNSASMQSNLYGKKILDRLFSKKEPLYSTRFHKRQEHKAAYVTGASM</sequence>
<dbReference type="InterPro" id="IPR033133">
    <property type="entry name" value="PUM-HD"/>
</dbReference>
<reference evidence="8 9" key="1">
    <citation type="journal article" date="2017" name="Genome Biol.">
        <title>New reference genome sequences of hot pepper reveal the massive evolution of plant disease-resistance genes by retroduplication.</title>
        <authorList>
            <person name="Kim S."/>
            <person name="Park J."/>
            <person name="Yeom S.I."/>
            <person name="Kim Y.M."/>
            <person name="Seo E."/>
            <person name="Kim K.T."/>
            <person name="Kim M.S."/>
            <person name="Lee J.M."/>
            <person name="Cheong K."/>
            <person name="Shin H.S."/>
            <person name="Kim S.B."/>
            <person name="Han K."/>
            <person name="Lee J."/>
            <person name="Park M."/>
            <person name="Lee H.A."/>
            <person name="Lee H.Y."/>
            <person name="Lee Y."/>
            <person name="Oh S."/>
            <person name="Lee J.H."/>
            <person name="Choi E."/>
            <person name="Choi E."/>
            <person name="Lee S.E."/>
            <person name="Jeon J."/>
            <person name="Kim H."/>
            <person name="Choi G."/>
            <person name="Song H."/>
            <person name="Lee J."/>
            <person name="Lee S.C."/>
            <person name="Kwon J.K."/>
            <person name="Lee H.Y."/>
            <person name="Koo N."/>
            <person name="Hong Y."/>
            <person name="Kim R.W."/>
            <person name="Kang W.H."/>
            <person name="Huh J.H."/>
            <person name="Kang B.C."/>
            <person name="Yang T.J."/>
            <person name="Lee Y.H."/>
            <person name="Bennetzen J.L."/>
            <person name="Choi D."/>
        </authorList>
    </citation>
    <scope>NUCLEOTIDE SEQUENCE [LARGE SCALE GENOMIC DNA]</scope>
    <source>
        <strain evidence="9">cv. PBC81</strain>
    </source>
</reference>
<dbReference type="EMBL" id="MLFT02000004">
    <property type="protein sequence ID" value="PHT51400.1"/>
    <property type="molecule type" value="Genomic_DNA"/>
</dbReference>
<dbReference type="Pfam" id="PF00806">
    <property type="entry name" value="PUF"/>
    <property type="match status" value="8"/>
</dbReference>
<name>A0A2G2X1R7_CAPBA</name>